<organism evidence="1 2">
    <name type="scientific">Anaerobutyricum hallii</name>
    <dbReference type="NCBI Taxonomy" id="39488"/>
    <lineage>
        <taxon>Bacteria</taxon>
        <taxon>Bacillati</taxon>
        <taxon>Bacillota</taxon>
        <taxon>Clostridia</taxon>
        <taxon>Lachnospirales</taxon>
        <taxon>Lachnospiraceae</taxon>
        <taxon>Anaerobutyricum</taxon>
    </lineage>
</organism>
<protein>
    <submittedName>
        <fullName evidence="1">Uncharacterized protein</fullName>
    </submittedName>
</protein>
<comment type="caution">
    <text evidence="1">The sequence shown here is derived from an EMBL/GenBank/DDBJ whole genome shotgun (WGS) entry which is preliminary data.</text>
</comment>
<name>A0A415G2B8_9FIRM</name>
<evidence type="ECO:0000313" key="2">
    <source>
        <dbReference type="Proteomes" id="UP000283497"/>
    </source>
</evidence>
<dbReference type="EMBL" id="QRNJ01000155">
    <property type="protein sequence ID" value="RHK31083.1"/>
    <property type="molecule type" value="Genomic_DNA"/>
</dbReference>
<evidence type="ECO:0000313" key="1">
    <source>
        <dbReference type="EMBL" id="RHK31083.1"/>
    </source>
</evidence>
<proteinExistence type="predicted"/>
<reference evidence="1 2" key="1">
    <citation type="submission" date="2018-08" db="EMBL/GenBank/DDBJ databases">
        <title>A genome reference for cultivated species of the human gut microbiota.</title>
        <authorList>
            <person name="Zou Y."/>
            <person name="Xue W."/>
            <person name="Luo G."/>
        </authorList>
    </citation>
    <scope>NUCLEOTIDE SEQUENCE [LARGE SCALE GENOMIC DNA]</scope>
    <source>
        <strain evidence="1 2">AF45-14BH</strain>
    </source>
</reference>
<gene>
    <name evidence="1" type="ORF">DW068_17680</name>
</gene>
<dbReference type="AlphaFoldDB" id="A0A415G2B8"/>
<dbReference type="RefSeq" id="WP_118315443.1">
    <property type="nucleotide sequence ID" value="NZ_CAJLIF010000004.1"/>
</dbReference>
<accession>A0A415G2B8</accession>
<sequence length="68" mass="7893">MENDKLNLGTLGTLELIKNSYQITNKFKTGLLRWILQHLVKKLGLSCTSYLLIRELQNITEQDSDKEQ</sequence>
<dbReference type="Proteomes" id="UP000283497">
    <property type="component" value="Unassembled WGS sequence"/>
</dbReference>